<name>A0ABW6CPZ0_9CAUL</name>
<reference evidence="1 2" key="1">
    <citation type="submission" date="2022-09" db="EMBL/GenBank/DDBJ databases">
        <title>New species of Phenylobacterium.</title>
        <authorList>
            <person name="Mieszkin S."/>
        </authorList>
    </citation>
    <scope>NUCLEOTIDE SEQUENCE [LARGE SCALE GENOMIC DNA]</scope>
    <source>
        <strain evidence="1 2">HK31-G</strain>
    </source>
</reference>
<dbReference type="GO" id="GO:0016829">
    <property type="term" value="F:lyase activity"/>
    <property type="evidence" value="ECO:0007669"/>
    <property type="project" value="UniProtKB-KW"/>
</dbReference>
<organism evidence="1 2">
    <name type="scientific">Phenylobacterium ferrooxidans</name>
    <dbReference type="NCBI Taxonomy" id="2982689"/>
    <lineage>
        <taxon>Bacteria</taxon>
        <taxon>Pseudomonadati</taxon>
        <taxon>Pseudomonadota</taxon>
        <taxon>Alphaproteobacteria</taxon>
        <taxon>Caulobacterales</taxon>
        <taxon>Caulobacteraceae</taxon>
        <taxon>Phenylobacterium</taxon>
    </lineage>
</organism>
<sequence length="156" mass="16804">MAVQPVVEATPERRRWLSILAKAQPKEVLAAWESLASPPEYRALRAPEIGMVLVRGRMGGGGDAFNLGEMTVTRAAVRLDSGETGIGYVAGRDRKHAEIAAAVDAMMQSADLRPSVEGAVIAKLARTQDERRDTAARKAAATKVDFFTMVRTRSPG</sequence>
<keyword evidence="1" id="KW-0456">Lyase</keyword>
<proteinExistence type="predicted"/>
<gene>
    <name evidence="1" type="primary">phnG</name>
    <name evidence="1" type="ORF">OCL97_02710</name>
</gene>
<dbReference type="RefSeq" id="WP_377367375.1">
    <property type="nucleotide sequence ID" value="NZ_JAOTJD010000003.1"/>
</dbReference>
<dbReference type="Pfam" id="PF06754">
    <property type="entry name" value="PhnG"/>
    <property type="match status" value="1"/>
</dbReference>
<protein>
    <submittedName>
        <fullName evidence="1">Phosphonate C-P lyase system protein PhnG</fullName>
    </submittedName>
</protein>
<evidence type="ECO:0000313" key="2">
    <source>
        <dbReference type="Proteomes" id="UP001598130"/>
    </source>
</evidence>
<evidence type="ECO:0000313" key="1">
    <source>
        <dbReference type="EMBL" id="MFD3262873.1"/>
    </source>
</evidence>
<dbReference type="NCBIfam" id="TIGR03293">
    <property type="entry name" value="PhnG_redo"/>
    <property type="match status" value="1"/>
</dbReference>
<accession>A0ABW6CPZ0</accession>
<comment type="caution">
    <text evidence="1">The sequence shown here is derived from an EMBL/GenBank/DDBJ whole genome shotgun (WGS) entry which is preliminary data.</text>
</comment>
<keyword evidence="2" id="KW-1185">Reference proteome</keyword>
<dbReference type="EMBL" id="JAOTJD010000003">
    <property type="protein sequence ID" value="MFD3262873.1"/>
    <property type="molecule type" value="Genomic_DNA"/>
</dbReference>
<dbReference type="Proteomes" id="UP001598130">
    <property type="component" value="Unassembled WGS sequence"/>
</dbReference>
<dbReference type="InterPro" id="IPR009609">
    <property type="entry name" value="Phosphonate_metab_PhnG"/>
</dbReference>